<keyword evidence="8 9" id="KW-0472">Membrane</keyword>
<dbReference type="EMBL" id="KZ994797">
    <property type="protein sequence ID" value="RKO92046.1"/>
    <property type="molecule type" value="Genomic_DNA"/>
</dbReference>
<evidence type="ECO:0000256" key="6">
    <source>
        <dbReference type="ARBA" id="ARBA00022927"/>
    </source>
</evidence>
<evidence type="ECO:0000256" key="5">
    <source>
        <dbReference type="ARBA" id="ARBA00022856"/>
    </source>
</evidence>
<evidence type="ECO:0000256" key="2">
    <source>
        <dbReference type="ARBA" id="ARBA00008807"/>
    </source>
</evidence>
<dbReference type="GO" id="GO:0016020">
    <property type="term" value="C:membrane"/>
    <property type="evidence" value="ECO:0007669"/>
    <property type="project" value="UniProtKB-SubCell"/>
</dbReference>
<comment type="subcellular location">
    <subcellularLocation>
        <location evidence="1">Membrane</location>
        <topology evidence="1">Multi-pass membrane protein</topology>
    </subcellularLocation>
</comment>
<dbReference type="AlphaFoldDB" id="A0A4P9WMS3"/>
<evidence type="ECO:0000313" key="11">
    <source>
        <dbReference type="Proteomes" id="UP000269721"/>
    </source>
</evidence>
<organism evidence="10 11">
    <name type="scientific">Blyttiomyces helicus</name>
    <dbReference type="NCBI Taxonomy" id="388810"/>
    <lineage>
        <taxon>Eukaryota</taxon>
        <taxon>Fungi</taxon>
        <taxon>Fungi incertae sedis</taxon>
        <taxon>Chytridiomycota</taxon>
        <taxon>Chytridiomycota incertae sedis</taxon>
        <taxon>Chytridiomycetes</taxon>
        <taxon>Chytridiomycetes incertae sedis</taxon>
        <taxon>Blyttiomyces</taxon>
    </lineage>
</organism>
<gene>
    <name evidence="10" type="ORF">BDK51DRAFT_51977</name>
</gene>
<sequence>MSSDRSIKLSTAADGRLLVSSSIPDPPIVLPQNSDPPPLFHLMSSFRFSWPIGCCLRTAAVTMPTASESQHVGGSAIGRKFDAKDILETGTLRAKSSIVINELEFPGEQSAIPEVAATIPTSDDPTLPVLTFRFWFIATIVFRLLSRRSIADSLRLLCLHSQFMYFRSQFINLTGVSAVLMTDLCGAHPYLTAAAYATNILITQRLFYGPDQGPNVPDRWLVNFAAMWWPSTLVVGNLLHLQVFHAKANDQIVADRIKLFNKLTAWVTVYEFHPQYIAPYLGRISLLSLIFGSLKGKLGSPLYYPLENPANADAVPYSLWPQTLGLVQGQGPGVGMLSFDWQLVTWWYPMITPFWAQMNQMIPIIISTWIVAPWMYRKNVWYAKTHDVEDAQYTAYSPISLSTFSALAHGTQFSLITPLFFHVGLFNGKEIIDGLRASRTEHYTSFQVRVSLFTPFSLSLGPPLLISDRFFILLVIQWWGVLFAILNVVVSIVPAGMIQAITNVGIGPTVTIEFSSGLAVPGKALVIGCFWSYGFNSLQMALSFASSLKFVRVTKGQCLKCWKLLFETRKTPTPFTPNRSSGVPSSPCACSVPTISTTLSCGFSSLACSFRSQATSFTVEIPTSDGPLSTCPSSLLAGFYAKRYHQHWYDKYKYTISAALNTGSIVTVILAYPTVKLSCLDGGSLSGVYVYWALNPDMIKYLDQDYCLITLMFNPFPLPLDWNRSFVHNSASIGLRTAASVPL</sequence>
<keyword evidence="5" id="KW-0571">Peptide transport</keyword>
<evidence type="ECO:0000313" key="10">
    <source>
        <dbReference type="EMBL" id="RKO92046.1"/>
    </source>
</evidence>
<feature type="transmembrane region" description="Helical" evidence="9">
    <location>
        <begin position="470"/>
        <end position="493"/>
    </location>
</feature>
<dbReference type="GO" id="GO:0035673">
    <property type="term" value="F:oligopeptide transmembrane transporter activity"/>
    <property type="evidence" value="ECO:0007669"/>
    <property type="project" value="InterPro"/>
</dbReference>
<keyword evidence="7 9" id="KW-1133">Transmembrane helix</keyword>
<evidence type="ECO:0000256" key="9">
    <source>
        <dbReference type="SAM" id="Phobius"/>
    </source>
</evidence>
<evidence type="ECO:0000256" key="3">
    <source>
        <dbReference type="ARBA" id="ARBA00022448"/>
    </source>
</evidence>
<evidence type="ECO:0000256" key="8">
    <source>
        <dbReference type="ARBA" id="ARBA00023136"/>
    </source>
</evidence>
<evidence type="ECO:0000256" key="7">
    <source>
        <dbReference type="ARBA" id="ARBA00022989"/>
    </source>
</evidence>
<dbReference type="Pfam" id="PF03169">
    <property type="entry name" value="OPT"/>
    <property type="match status" value="1"/>
</dbReference>
<keyword evidence="3" id="KW-0813">Transport</keyword>
<comment type="similarity">
    <text evidence="2">Belongs to the oligopeptide OPT transporter family.</text>
</comment>
<dbReference type="InterPro" id="IPR004813">
    <property type="entry name" value="OPT"/>
</dbReference>
<evidence type="ECO:0000256" key="4">
    <source>
        <dbReference type="ARBA" id="ARBA00022692"/>
    </source>
</evidence>
<dbReference type="InterPro" id="IPR004648">
    <property type="entry name" value="Oligpept_transpt"/>
</dbReference>
<keyword evidence="11" id="KW-1185">Reference proteome</keyword>
<protein>
    <submittedName>
        <fullName evidence="10">OPT oligopeptide transporter protein-domain-containing protein</fullName>
    </submittedName>
</protein>
<reference evidence="11" key="1">
    <citation type="journal article" date="2018" name="Nat. Microbiol.">
        <title>Leveraging single-cell genomics to expand the fungal tree of life.</title>
        <authorList>
            <person name="Ahrendt S.R."/>
            <person name="Quandt C.A."/>
            <person name="Ciobanu D."/>
            <person name="Clum A."/>
            <person name="Salamov A."/>
            <person name="Andreopoulos B."/>
            <person name="Cheng J.F."/>
            <person name="Woyke T."/>
            <person name="Pelin A."/>
            <person name="Henrissat B."/>
            <person name="Reynolds N.K."/>
            <person name="Benny G.L."/>
            <person name="Smith M.E."/>
            <person name="James T.Y."/>
            <person name="Grigoriev I.V."/>
        </authorList>
    </citation>
    <scope>NUCLEOTIDE SEQUENCE [LARGE SCALE GENOMIC DNA]</scope>
</reference>
<name>A0A4P9WMS3_9FUNG</name>
<dbReference type="PANTHER" id="PTHR22601">
    <property type="entry name" value="ISP4 LIKE PROTEIN"/>
    <property type="match status" value="1"/>
</dbReference>
<dbReference type="OrthoDB" id="9986677at2759"/>
<dbReference type="Proteomes" id="UP000269721">
    <property type="component" value="Unassembled WGS sequence"/>
</dbReference>
<keyword evidence="6" id="KW-0653">Protein transport</keyword>
<proteinExistence type="inferred from homology"/>
<evidence type="ECO:0000256" key="1">
    <source>
        <dbReference type="ARBA" id="ARBA00004141"/>
    </source>
</evidence>
<keyword evidence="4 9" id="KW-0812">Transmembrane</keyword>
<dbReference type="GO" id="GO:0015031">
    <property type="term" value="P:protein transport"/>
    <property type="evidence" value="ECO:0007669"/>
    <property type="project" value="UniProtKB-KW"/>
</dbReference>
<accession>A0A4P9WMS3</accession>